<dbReference type="AlphaFoldDB" id="A0A2S6GE72"/>
<keyword evidence="1" id="KW-0812">Transmembrane</keyword>
<name>A0A2S6GE72_9PSEU</name>
<keyword evidence="3" id="KW-1185">Reference proteome</keyword>
<feature type="transmembrane region" description="Helical" evidence="1">
    <location>
        <begin position="12"/>
        <end position="30"/>
    </location>
</feature>
<reference evidence="2 3" key="1">
    <citation type="submission" date="2018-02" db="EMBL/GenBank/DDBJ databases">
        <title>Genomic Encyclopedia of Archaeal and Bacterial Type Strains, Phase II (KMG-II): from individual species to whole genera.</title>
        <authorList>
            <person name="Goeker M."/>
        </authorList>
    </citation>
    <scope>NUCLEOTIDE SEQUENCE [LARGE SCALE GENOMIC DNA]</scope>
    <source>
        <strain evidence="2 3">YU 961-1</strain>
    </source>
</reference>
<evidence type="ECO:0000313" key="3">
    <source>
        <dbReference type="Proteomes" id="UP000239203"/>
    </source>
</evidence>
<evidence type="ECO:0000313" key="2">
    <source>
        <dbReference type="EMBL" id="PPK63534.1"/>
    </source>
</evidence>
<dbReference type="OrthoDB" id="3696113at2"/>
<proteinExistence type="predicted"/>
<organism evidence="2 3">
    <name type="scientific">Actinokineospora auranticolor</name>
    <dbReference type="NCBI Taxonomy" id="155976"/>
    <lineage>
        <taxon>Bacteria</taxon>
        <taxon>Bacillati</taxon>
        <taxon>Actinomycetota</taxon>
        <taxon>Actinomycetes</taxon>
        <taxon>Pseudonocardiales</taxon>
        <taxon>Pseudonocardiaceae</taxon>
        <taxon>Actinokineospora</taxon>
    </lineage>
</organism>
<accession>A0A2S6GE72</accession>
<keyword evidence="1" id="KW-1133">Transmembrane helix</keyword>
<protein>
    <submittedName>
        <fullName evidence="2">Uncharacterized protein</fullName>
    </submittedName>
</protein>
<comment type="caution">
    <text evidence="2">The sequence shown here is derived from an EMBL/GenBank/DDBJ whole genome shotgun (WGS) entry which is preliminary data.</text>
</comment>
<keyword evidence="1" id="KW-0472">Membrane</keyword>
<dbReference type="EMBL" id="PTIX01000027">
    <property type="protein sequence ID" value="PPK63534.1"/>
    <property type="molecule type" value="Genomic_DNA"/>
</dbReference>
<dbReference type="RefSeq" id="WP_104482665.1">
    <property type="nucleotide sequence ID" value="NZ_CP154825.1"/>
</dbReference>
<feature type="transmembrane region" description="Helical" evidence="1">
    <location>
        <begin position="42"/>
        <end position="63"/>
    </location>
</feature>
<gene>
    <name evidence="2" type="ORF">CLV40_12761</name>
</gene>
<sequence>MTQPRTERPRPLRTAARIVGGITALIAGLANSGVITPTQGNAIQGVITAVLILLGSLGIVVLAEPKVTPLSDPRDDQGRPLTPSE</sequence>
<dbReference type="Proteomes" id="UP000239203">
    <property type="component" value="Unassembled WGS sequence"/>
</dbReference>
<evidence type="ECO:0000256" key="1">
    <source>
        <dbReference type="SAM" id="Phobius"/>
    </source>
</evidence>